<dbReference type="InterPro" id="IPR011681">
    <property type="entry name" value="GcrA"/>
</dbReference>
<dbReference type="EMBL" id="ON529850">
    <property type="protein sequence ID" value="UTC28231.1"/>
    <property type="molecule type" value="Genomic_DNA"/>
</dbReference>
<sequence length="173" mass="19730">MPTSDDWRGIGDWDDMDVPVDPKERAELRAIQRRRDNRPSAPRQQHNEWPEPEVALMVQLWQEGKTAAEISRKLGTRSRSSVLGRLNRMGLRRDDLTNTQTQRQSSQVRATFKPRRGRKVQQSIGSGKGRIADDRHRRPVETAEVLTFAPAAPVLIEDFDDVSLFDLHALLAA</sequence>
<evidence type="ECO:0000256" key="1">
    <source>
        <dbReference type="SAM" id="MobiDB-lite"/>
    </source>
</evidence>
<evidence type="ECO:0000313" key="3">
    <source>
        <dbReference type="Proteomes" id="UP001055634"/>
    </source>
</evidence>
<proteinExistence type="predicted"/>
<feature type="compositionally biased region" description="Basic and acidic residues" evidence="1">
    <location>
        <begin position="20"/>
        <end position="38"/>
    </location>
</feature>
<evidence type="ECO:0000313" key="2">
    <source>
        <dbReference type="EMBL" id="UTC28231.1"/>
    </source>
</evidence>
<name>A0A9E7N4V7_9CAUD</name>
<protein>
    <submittedName>
        <fullName evidence="2">Cell cycle regulator protein</fullName>
    </submittedName>
</protein>
<accession>A0A9E7N4V7</accession>
<reference evidence="2" key="1">
    <citation type="submission" date="2022-04" db="EMBL/GenBank/DDBJ databases">
        <authorList>
            <person name="Friedrich I."/>
            <person name="Schneider D."/>
            <person name="Poehlein A."/>
            <person name="Hertel R."/>
            <person name="Daniel R."/>
        </authorList>
    </citation>
    <scope>NUCLEOTIDE SEQUENCE</scope>
</reference>
<dbReference type="Gene3D" id="1.10.10.60">
    <property type="entry name" value="Homeodomain-like"/>
    <property type="match status" value="1"/>
</dbReference>
<gene>
    <name evidence="2" type="ORF">GURKE_02000</name>
</gene>
<feature type="compositionally biased region" description="Basic and acidic residues" evidence="1">
    <location>
        <begin position="1"/>
        <end position="11"/>
    </location>
</feature>
<keyword evidence="3" id="KW-1185">Reference proteome</keyword>
<organism evidence="2 3">
    <name type="scientific">Brevundimonas phage vB_BpoS-Gurke</name>
    <dbReference type="NCBI Taxonomy" id="2948599"/>
    <lineage>
        <taxon>Viruses</taxon>
        <taxon>Duplodnaviria</taxon>
        <taxon>Heunggongvirae</taxon>
        <taxon>Uroviricota</taxon>
        <taxon>Caudoviricetes</taxon>
        <taxon>Jeanschmidtviridae</taxon>
        <taxon>Kikimoravirus</taxon>
        <taxon>Kikimoravirus gurke</taxon>
    </lineage>
</organism>
<feature type="region of interest" description="Disordered" evidence="1">
    <location>
        <begin position="1"/>
        <end position="50"/>
    </location>
</feature>
<dbReference type="Proteomes" id="UP001055634">
    <property type="component" value="Segment"/>
</dbReference>
<dbReference type="Pfam" id="PF07750">
    <property type="entry name" value="GcrA"/>
    <property type="match status" value="1"/>
</dbReference>